<gene>
    <name evidence="8" type="ORF">FHS44_002525</name>
</gene>
<comment type="similarity">
    <text evidence="2">Belongs to the class-I pyridoxal-phosphate-dependent aminotransferase family.</text>
</comment>
<name>A0A7W7QKT8_9ACTN</name>
<dbReference type="InterPro" id="IPR004839">
    <property type="entry name" value="Aminotransferase_I/II_large"/>
</dbReference>
<dbReference type="GO" id="GO:0009016">
    <property type="term" value="F:succinyldiaminopimelate transaminase activity"/>
    <property type="evidence" value="ECO:0007669"/>
    <property type="project" value="UniProtKB-EC"/>
</dbReference>
<evidence type="ECO:0000256" key="3">
    <source>
        <dbReference type="ARBA" id="ARBA00022576"/>
    </source>
</evidence>
<keyword evidence="3 8" id="KW-0032">Aminotransferase</keyword>
<evidence type="ECO:0000256" key="2">
    <source>
        <dbReference type="ARBA" id="ARBA00007441"/>
    </source>
</evidence>
<dbReference type="EC" id="2.6.1.17" evidence="8"/>
<dbReference type="InterPro" id="IPR015421">
    <property type="entry name" value="PyrdxlP-dep_Trfase_major"/>
</dbReference>
<keyword evidence="5" id="KW-0663">Pyridoxal phosphate</keyword>
<dbReference type="Gene3D" id="3.40.640.10">
    <property type="entry name" value="Type I PLP-dependent aspartate aminotransferase-like (Major domain)"/>
    <property type="match status" value="1"/>
</dbReference>
<evidence type="ECO:0000256" key="4">
    <source>
        <dbReference type="ARBA" id="ARBA00022679"/>
    </source>
</evidence>
<feature type="domain" description="Aminotransferase class I/classII large" evidence="7">
    <location>
        <begin position="69"/>
        <end position="339"/>
    </location>
</feature>
<feature type="region of interest" description="Disordered" evidence="6">
    <location>
        <begin position="447"/>
        <end position="513"/>
    </location>
</feature>
<evidence type="ECO:0000256" key="6">
    <source>
        <dbReference type="SAM" id="MobiDB-lite"/>
    </source>
</evidence>
<keyword evidence="4 8" id="KW-0808">Transferase</keyword>
<comment type="caution">
    <text evidence="8">The sequence shown here is derived from an EMBL/GenBank/DDBJ whole genome shotgun (WGS) entry which is preliminary data.</text>
</comment>
<reference evidence="8 9" key="1">
    <citation type="submission" date="2020-08" db="EMBL/GenBank/DDBJ databases">
        <title>Genomic Encyclopedia of Type Strains, Phase III (KMG-III): the genomes of soil and plant-associated and newly described type strains.</title>
        <authorList>
            <person name="Whitman W."/>
        </authorList>
    </citation>
    <scope>NUCLEOTIDE SEQUENCE [LARGE SCALE GENOMIC DNA]</scope>
    <source>
        <strain evidence="8 9">CECT 8840</strain>
    </source>
</reference>
<feature type="compositionally biased region" description="Polar residues" evidence="6">
    <location>
        <begin position="472"/>
        <end position="482"/>
    </location>
</feature>
<comment type="cofactor">
    <cofactor evidence="1">
        <name>pyridoxal 5'-phosphate</name>
        <dbReference type="ChEBI" id="CHEBI:597326"/>
    </cofactor>
</comment>
<evidence type="ECO:0000313" key="8">
    <source>
        <dbReference type="EMBL" id="MBB4915440.1"/>
    </source>
</evidence>
<dbReference type="GO" id="GO:0030170">
    <property type="term" value="F:pyridoxal phosphate binding"/>
    <property type="evidence" value="ECO:0007669"/>
    <property type="project" value="InterPro"/>
</dbReference>
<dbReference type="Proteomes" id="UP000552644">
    <property type="component" value="Unassembled WGS sequence"/>
</dbReference>
<keyword evidence="9" id="KW-1185">Reference proteome</keyword>
<dbReference type="InterPro" id="IPR015424">
    <property type="entry name" value="PyrdxlP-dep_Trfase"/>
</dbReference>
<feature type="compositionally biased region" description="Basic and acidic residues" evidence="6">
    <location>
        <begin position="450"/>
        <end position="466"/>
    </location>
</feature>
<evidence type="ECO:0000256" key="1">
    <source>
        <dbReference type="ARBA" id="ARBA00001933"/>
    </source>
</evidence>
<evidence type="ECO:0000259" key="7">
    <source>
        <dbReference type="Pfam" id="PF00155"/>
    </source>
</evidence>
<dbReference type="PANTHER" id="PTHR46383">
    <property type="entry name" value="ASPARTATE AMINOTRANSFERASE"/>
    <property type="match status" value="1"/>
</dbReference>
<accession>A0A7W7QKT8</accession>
<dbReference type="InterPro" id="IPR050596">
    <property type="entry name" value="AspAT/PAT-like"/>
</dbReference>
<protein>
    <submittedName>
        <fullName evidence="8">N-succinyldiaminopimelate aminotransferase</fullName>
        <ecNumber evidence="8">2.6.1.17</ecNumber>
    </submittedName>
</protein>
<sequence>MHSLWDVLDSGRLANPLGDACLIERHRDAGGDPARLIYLSLGETWTQAAPGLVAALSHGLPDLSHGYTLSPYGLPDLRRALAEYIATTHGLPRPSDQADYDVAVSQDGTRAAMFDFGRLLVRDGAAPPTVLVPAPGWDYPGIFAPLGCRIRYYTLDAARGYRPDPDQVATALERAAATGRALLVLNAQHNPTAANWDAPTVRTLITTALDHRAAVLVDDAYYAVHDPDIRPTNTLGILLEEIRRHPRGATPWLAVRTLGKQFHCNGWGVGALTAHPGTLEALAAQWHHHSYGSGLPLQAAMARWLRDPACEDYLRTMRCHYAEARRHAAARLTADLGFPRHAFHVGECTSYLRLRVPPRYVDETGGEEGYRRLCLDRAGVLPGTGSMVVSGDAHVRLFLGHPRPILDDALDRLALGMTAIRTAAQTGAQGAGTIATGHAERRIRRASLRGRRDSTTSRRAATEAARRASPSQRCSCTRTSGYRSLHPSSRGPAAEPSRRTRSRTPCADAARKA</sequence>
<organism evidence="8 9">
    <name type="scientific">Streptosporangium saharense</name>
    <dbReference type="NCBI Taxonomy" id="1706840"/>
    <lineage>
        <taxon>Bacteria</taxon>
        <taxon>Bacillati</taxon>
        <taxon>Actinomycetota</taxon>
        <taxon>Actinomycetes</taxon>
        <taxon>Streptosporangiales</taxon>
        <taxon>Streptosporangiaceae</taxon>
        <taxon>Streptosporangium</taxon>
    </lineage>
</organism>
<dbReference type="PANTHER" id="PTHR46383:SF1">
    <property type="entry name" value="ASPARTATE AMINOTRANSFERASE"/>
    <property type="match status" value="1"/>
</dbReference>
<proteinExistence type="inferred from homology"/>
<dbReference type="CDD" id="cd00609">
    <property type="entry name" value="AAT_like"/>
    <property type="match status" value="1"/>
</dbReference>
<dbReference type="SUPFAM" id="SSF53383">
    <property type="entry name" value="PLP-dependent transferases"/>
    <property type="match status" value="1"/>
</dbReference>
<dbReference type="GO" id="GO:0006520">
    <property type="term" value="P:amino acid metabolic process"/>
    <property type="evidence" value="ECO:0007669"/>
    <property type="project" value="InterPro"/>
</dbReference>
<dbReference type="AlphaFoldDB" id="A0A7W7QKT8"/>
<dbReference type="EMBL" id="JACHJP010000002">
    <property type="protein sequence ID" value="MBB4915440.1"/>
    <property type="molecule type" value="Genomic_DNA"/>
</dbReference>
<evidence type="ECO:0000256" key="5">
    <source>
        <dbReference type="ARBA" id="ARBA00022898"/>
    </source>
</evidence>
<evidence type="ECO:0000313" key="9">
    <source>
        <dbReference type="Proteomes" id="UP000552644"/>
    </source>
</evidence>
<dbReference type="Pfam" id="PF00155">
    <property type="entry name" value="Aminotran_1_2"/>
    <property type="match status" value="1"/>
</dbReference>